<comment type="pathway">
    <text evidence="1 11">Lipid metabolism; fatty acid biosynthesis.</text>
</comment>
<dbReference type="InterPro" id="IPR000794">
    <property type="entry name" value="Beta-ketoacyl_synthase"/>
</dbReference>
<evidence type="ECO:0000259" key="14">
    <source>
        <dbReference type="PROSITE" id="PS52004"/>
    </source>
</evidence>
<evidence type="ECO:0000256" key="10">
    <source>
        <dbReference type="ARBA" id="ARBA00023315"/>
    </source>
</evidence>
<dbReference type="AlphaFoldDB" id="A0A3A1Y292"/>
<evidence type="ECO:0000256" key="8">
    <source>
        <dbReference type="ARBA" id="ARBA00023098"/>
    </source>
</evidence>
<dbReference type="InterPro" id="IPR014030">
    <property type="entry name" value="Ketoacyl_synth_N"/>
</dbReference>
<dbReference type="NCBIfam" id="NF004970">
    <property type="entry name" value="PRK06333.1"/>
    <property type="match status" value="1"/>
</dbReference>
<dbReference type="EC" id="2.3.1.179" evidence="3 11"/>
<dbReference type="RefSeq" id="WP_119497847.1">
    <property type="nucleotide sequence ID" value="NZ_NRJH01000069.1"/>
</dbReference>
<organism evidence="15 16">
    <name type="scientific">Psittacicella melopsittaci</name>
    <dbReference type="NCBI Taxonomy" id="2028576"/>
    <lineage>
        <taxon>Bacteria</taxon>
        <taxon>Pseudomonadati</taxon>
        <taxon>Pseudomonadota</taxon>
        <taxon>Gammaproteobacteria</taxon>
        <taxon>Pasteurellales</taxon>
        <taxon>Psittacicellaceae</taxon>
        <taxon>Psittacicella</taxon>
    </lineage>
</organism>
<dbReference type="Pfam" id="PF00109">
    <property type="entry name" value="ketoacyl-synt"/>
    <property type="match status" value="1"/>
</dbReference>
<dbReference type="UniPathway" id="UPA00094"/>
<keyword evidence="5 11" id="KW-0444">Lipid biosynthesis</keyword>
<gene>
    <name evidence="15" type="primary">fabF</name>
    <name evidence="15" type="ORF">CJP74_07450</name>
</gene>
<comment type="catalytic activity">
    <reaction evidence="11">
        <text>(9Z)-hexadecenoyl-[ACP] + malonyl-[ACP] + H(+) = 3-oxo-(11Z)-octadecenoyl-[ACP] + holo-[ACP] + CO2</text>
        <dbReference type="Rhea" id="RHEA:55040"/>
        <dbReference type="Rhea" id="RHEA-COMP:9623"/>
        <dbReference type="Rhea" id="RHEA-COMP:9685"/>
        <dbReference type="Rhea" id="RHEA-COMP:10800"/>
        <dbReference type="Rhea" id="RHEA-COMP:14074"/>
        <dbReference type="ChEBI" id="CHEBI:15378"/>
        <dbReference type="ChEBI" id="CHEBI:16526"/>
        <dbReference type="ChEBI" id="CHEBI:64479"/>
        <dbReference type="ChEBI" id="CHEBI:78449"/>
        <dbReference type="ChEBI" id="CHEBI:83989"/>
        <dbReference type="ChEBI" id="CHEBI:138538"/>
        <dbReference type="EC" id="2.3.1.179"/>
    </reaction>
</comment>
<comment type="function">
    <text evidence="11">Involved in the type II fatty acid elongation cycle. Catalyzes the elongation of a wide range of acyl-ACP by the addition of two carbons from malonyl-ACP to an acyl acceptor. Can efficiently catalyze the conversion of palmitoleoyl-ACP (cis-hexadec-9-enoyl-ACP) to cis-vaccenoyl-ACP (cis-octadec-11-enoyl-ACP), an essential step in the thermal regulation of fatty acid composition.</text>
</comment>
<keyword evidence="8" id="KW-0443">Lipid metabolism</keyword>
<evidence type="ECO:0000256" key="5">
    <source>
        <dbReference type="ARBA" id="ARBA00022516"/>
    </source>
</evidence>
<evidence type="ECO:0000256" key="2">
    <source>
        <dbReference type="ARBA" id="ARBA00008467"/>
    </source>
</evidence>
<sequence>MTKRRVVVTGMGILSPLGNNVDQNWENLLAGKSGIRLIDHFDTTNFSTKFAGLVENYDPTEVADAKEQRKMDLFIQYALYAGKQALEDAGLIDKLESLDLQRFGVAVGSGIGGLGYIENNARSLFEKGPRRISPFFIASAITNMAAGHLSIRYGLKGPNIAITTACTTGTHNIGMAAKMIAYGDADLMLAGGAEKASTQLGIGGFGIMHALSSRNDNPQAASRPWDKDRDGFVLGDGAGVLVLESLDSALARGAKIYAEVVGFGMSGDGYHMTSPPENGEGAQLAMENAIRDAGIQASQIDYVNAHGTSTPVGDIAEIRAIQTVLGQGDYVVTSTKSMTGHLLGAAGAIESIYSVLSCYHDVIPPTINLENPEEEITCRIAANQKVDKVVNYAINNNFGFGGTNASIIFKKYVG</sequence>
<name>A0A3A1Y292_9GAMM</name>
<dbReference type="SUPFAM" id="SSF53901">
    <property type="entry name" value="Thiolase-like"/>
    <property type="match status" value="2"/>
</dbReference>
<evidence type="ECO:0000256" key="1">
    <source>
        <dbReference type="ARBA" id="ARBA00005194"/>
    </source>
</evidence>
<dbReference type="GO" id="GO:0006633">
    <property type="term" value="P:fatty acid biosynthetic process"/>
    <property type="evidence" value="ECO:0007669"/>
    <property type="project" value="UniProtKB-UniRule"/>
</dbReference>
<dbReference type="PROSITE" id="PS52004">
    <property type="entry name" value="KS3_2"/>
    <property type="match status" value="1"/>
</dbReference>
<keyword evidence="7" id="KW-0276">Fatty acid metabolism</keyword>
<comment type="catalytic activity">
    <reaction evidence="11">
        <text>a fatty acyl-[ACP] + malonyl-[ACP] + H(+) = a 3-oxoacyl-[ACP] + holo-[ACP] + CO2</text>
        <dbReference type="Rhea" id="RHEA:22836"/>
        <dbReference type="Rhea" id="RHEA-COMP:9623"/>
        <dbReference type="Rhea" id="RHEA-COMP:9685"/>
        <dbReference type="Rhea" id="RHEA-COMP:9916"/>
        <dbReference type="Rhea" id="RHEA-COMP:14125"/>
        <dbReference type="ChEBI" id="CHEBI:15378"/>
        <dbReference type="ChEBI" id="CHEBI:16526"/>
        <dbReference type="ChEBI" id="CHEBI:64479"/>
        <dbReference type="ChEBI" id="CHEBI:78449"/>
        <dbReference type="ChEBI" id="CHEBI:78776"/>
        <dbReference type="ChEBI" id="CHEBI:138651"/>
    </reaction>
</comment>
<dbReference type="PANTHER" id="PTHR11712">
    <property type="entry name" value="POLYKETIDE SYNTHASE-RELATED"/>
    <property type="match status" value="1"/>
</dbReference>
<dbReference type="InterPro" id="IPR017568">
    <property type="entry name" value="3-oxoacyl-ACP_synth-2"/>
</dbReference>
<evidence type="ECO:0000256" key="9">
    <source>
        <dbReference type="ARBA" id="ARBA00023160"/>
    </source>
</evidence>
<evidence type="ECO:0000256" key="4">
    <source>
        <dbReference type="ARBA" id="ARBA00014657"/>
    </source>
</evidence>
<evidence type="ECO:0000256" key="3">
    <source>
        <dbReference type="ARBA" id="ARBA00012356"/>
    </source>
</evidence>
<dbReference type="InterPro" id="IPR018201">
    <property type="entry name" value="Ketoacyl_synth_AS"/>
</dbReference>
<dbReference type="InterPro" id="IPR014031">
    <property type="entry name" value="Ketoacyl_synth_C"/>
</dbReference>
<dbReference type="NCBIfam" id="TIGR03150">
    <property type="entry name" value="fabF"/>
    <property type="match status" value="1"/>
</dbReference>
<dbReference type="PANTHER" id="PTHR11712:SF336">
    <property type="entry name" value="3-OXOACYL-[ACYL-CARRIER-PROTEIN] SYNTHASE, MITOCHONDRIAL"/>
    <property type="match status" value="1"/>
</dbReference>
<feature type="active site" description="For beta-ketoacyl synthase activity" evidence="12">
    <location>
        <position position="166"/>
    </location>
</feature>
<dbReference type="Gene3D" id="3.40.47.10">
    <property type="match status" value="1"/>
</dbReference>
<keyword evidence="9 11" id="KW-0275">Fatty acid biosynthesis</keyword>
<dbReference type="InterPro" id="IPR016039">
    <property type="entry name" value="Thiolase-like"/>
</dbReference>
<accession>A0A3A1Y292</accession>
<reference evidence="15 16" key="1">
    <citation type="submission" date="2017-08" db="EMBL/GenBank/DDBJ databases">
        <title>Reclassification of Bisgaard taxon 37 and 44.</title>
        <authorList>
            <person name="Christensen H."/>
        </authorList>
    </citation>
    <scope>NUCLEOTIDE SEQUENCE [LARGE SCALE GENOMIC DNA]</scope>
    <source>
        <strain evidence="15 16">B96_4</strain>
    </source>
</reference>
<protein>
    <recommendedName>
        <fullName evidence="4 11">3-oxoacyl-[acyl-carrier-protein] synthase 2</fullName>
        <ecNumber evidence="3 11">2.3.1.179</ecNumber>
    </recommendedName>
</protein>
<feature type="domain" description="Ketosynthase family 3 (KS3)" evidence="14">
    <location>
        <begin position="3"/>
        <end position="411"/>
    </location>
</feature>
<dbReference type="GO" id="GO:0005829">
    <property type="term" value="C:cytosol"/>
    <property type="evidence" value="ECO:0007669"/>
    <property type="project" value="TreeGrafter"/>
</dbReference>
<dbReference type="PIRSF" id="PIRSF000447">
    <property type="entry name" value="KAS_II"/>
    <property type="match status" value="1"/>
</dbReference>
<evidence type="ECO:0000313" key="16">
    <source>
        <dbReference type="Proteomes" id="UP000266258"/>
    </source>
</evidence>
<dbReference type="OrthoDB" id="9808669at2"/>
<comment type="caution">
    <text evidence="15">The sequence shown here is derived from an EMBL/GenBank/DDBJ whole genome shotgun (WGS) entry which is preliminary data.</text>
</comment>
<keyword evidence="6 11" id="KW-0808">Transferase</keyword>
<dbReference type="FunFam" id="3.40.47.10:FF:000009">
    <property type="entry name" value="3-oxoacyl-[acyl-carrier-protein] synthase 2"/>
    <property type="match status" value="1"/>
</dbReference>
<keyword evidence="10 11" id="KW-0012">Acyltransferase</keyword>
<dbReference type="PROSITE" id="PS00606">
    <property type="entry name" value="KS3_1"/>
    <property type="match status" value="1"/>
</dbReference>
<dbReference type="SMART" id="SM00825">
    <property type="entry name" value="PKS_KS"/>
    <property type="match status" value="1"/>
</dbReference>
<evidence type="ECO:0000256" key="13">
    <source>
        <dbReference type="RuleBase" id="RU003694"/>
    </source>
</evidence>
<dbReference type="GO" id="GO:0004315">
    <property type="term" value="F:3-oxoacyl-[acyl-carrier-protein] synthase activity"/>
    <property type="evidence" value="ECO:0007669"/>
    <property type="project" value="UniProtKB-UniRule"/>
</dbReference>
<evidence type="ECO:0000313" key="15">
    <source>
        <dbReference type="EMBL" id="RIY31416.1"/>
    </source>
</evidence>
<proteinExistence type="inferred from homology"/>
<keyword evidence="16" id="KW-1185">Reference proteome</keyword>
<evidence type="ECO:0000256" key="12">
    <source>
        <dbReference type="PIRSR" id="PIRSR000447-1"/>
    </source>
</evidence>
<dbReference type="Pfam" id="PF02801">
    <property type="entry name" value="Ketoacyl-synt_C"/>
    <property type="match status" value="1"/>
</dbReference>
<evidence type="ECO:0000256" key="11">
    <source>
        <dbReference type="PIRNR" id="PIRNR000447"/>
    </source>
</evidence>
<dbReference type="InterPro" id="IPR020841">
    <property type="entry name" value="PKS_Beta-ketoAc_synthase_dom"/>
</dbReference>
<dbReference type="NCBIfam" id="NF005589">
    <property type="entry name" value="PRK07314.1"/>
    <property type="match status" value="1"/>
</dbReference>
<dbReference type="CDD" id="cd00834">
    <property type="entry name" value="KAS_I_II"/>
    <property type="match status" value="1"/>
</dbReference>
<evidence type="ECO:0000256" key="7">
    <source>
        <dbReference type="ARBA" id="ARBA00022832"/>
    </source>
</evidence>
<dbReference type="Proteomes" id="UP000266258">
    <property type="component" value="Unassembled WGS sequence"/>
</dbReference>
<evidence type="ECO:0000256" key="6">
    <source>
        <dbReference type="ARBA" id="ARBA00022679"/>
    </source>
</evidence>
<dbReference type="EMBL" id="NRJH01000069">
    <property type="protein sequence ID" value="RIY31416.1"/>
    <property type="molecule type" value="Genomic_DNA"/>
</dbReference>
<comment type="similarity">
    <text evidence="2 11 13">Belongs to the thiolase-like superfamily. Beta-ketoacyl-ACP synthases family.</text>
</comment>